<sequence length="110" mass="11731">MEARVKAGLWASMALRMGDAAGRPGAVLRKGDPDSGGILVVLRGREGLVALAQTRDAQGRPAWVRGTGAAPVDDEAVDAYVARQVKRDPDLWVLEFEAPDLLPPFEAVIL</sequence>
<evidence type="ECO:0000313" key="2">
    <source>
        <dbReference type="Proteomes" id="UP001524642"/>
    </source>
</evidence>
<organism evidence="1 2">
    <name type="scientific">Roseomonas populi</name>
    <dbReference type="NCBI Taxonomy" id="3121582"/>
    <lineage>
        <taxon>Bacteria</taxon>
        <taxon>Pseudomonadati</taxon>
        <taxon>Pseudomonadota</taxon>
        <taxon>Alphaproteobacteria</taxon>
        <taxon>Acetobacterales</taxon>
        <taxon>Roseomonadaceae</taxon>
        <taxon>Roseomonas</taxon>
    </lineage>
</organism>
<keyword evidence="2" id="KW-1185">Reference proteome</keyword>
<dbReference type="EMBL" id="JANJOU010000019">
    <property type="protein sequence ID" value="MCR0984210.1"/>
    <property type="molecule type" value="Genomic_DNA"/>
</dbReference>
<gene>
    <name evidence="1" type="ORF">NRP21_19315</name>
</gene>
<protein>
    <submittedName>
        <fullName evidence="1">DUF1491 family protein</fullName>
    </submittedName>
</protein>
<dbReference type="Gene3D" id="3.40.1530.20">
    <property type="entry name" value="Protein of unknown function (DUF1491)"/>
    <property type="match status" value="1"/>
</dbReference>
<dbReference type="InterPro" id="IPR009964">
    <property type="entry name" value="DUF1491"/>
</dbReference>
<proteinExistence type="predicted"/>
<dbReference type="RefSeq" id="WP_257717868.1">
    <property type="nucleotide sequence ID" value="NZ_JANJOU010000019.1"/>
</dbReference>
<accession>A0ABT1X7X5</accession>
<reference evidence="1 2" key="1">
    <citation type="submission" date="2022-06" db="EMBL/GenBank/DDBJ databases">
        <title>Roseomonas CN29.</title>
        <authorList>
            <person name="Cheng Y."/>
            <person name="He X."/>
        </authorList>
    </citation>
    <scope>NUCLEOTIDE SEQUENCE [LARGE SCALE GENOMIC DNA]</scope>
    <source>
        <strain evidence="1 2">CN29</strain>
    </source>
</reference>
<comment type="caution">
    <text evidence="1">The sequence shown here is derived from an EMBL/GenBank/DDBJ whole genome shotgun (WGS) entry which is preliminary data.</text>
</comment>
<dbReference type="Pfam" id="PF07372">
    <property type="entry name" value="DUF1491"/>
    <property type="match status" value="1"/>
</dbReference>
<evidence type="ECO:0000313" key="1">
    <source>
        <dbReference type="EMBL" id="MCR0984210.1"/>
    </source>
</evidence>
<name>A0ABT1X7X5_9PROT</name>
<dbReference type="Proteomes" id="UP001524642">
    <property type="component" value="Unassembled WGS sequence"/>
</dbReference>